<dbReference type="GO" id="GO:0009037">
    <property type="term" value="F:tyrosine-based site-specific recombinase activity"/>
    <property type="evidence" value="ECO:0007669"/>
    <property type="project" value="UniProtKB-UniRule"/>
</dbReference>
<dbReference type="Pfam" id="PF02899">
    <property type="entry name" value="Phage_int_SAM_1"/>
    <property type="match status" value="1"/>
</dbReference>
<dbReference type="Gene3D" id="1.10.443.10">
    <property type="entry name" value="Intergrase catalytic core"/>
    <property type="match status" value="1"/>
</dbReference>
<dbReference type="InterPro" id="IPR050090">
    <property type="entry name" value="Tyrosine_recombinase_XerCD"/>
</dbReference>
<evidence type="ECO:0000313" key="13">
    <source>
        <dbReference type="Proteomes" id="UP000604083"/>
    </source>
</evidence>
<comment type="subcellular location">
    <subcellularLocation>
        <location evidence="1 9">Cytoplasm</location>
    </subcellularLocation>
</comment>
<evidence type="ECO:0000259" key="10">
    <source>
        <dbReference type="PROSITE" id="PS51898"/>
    </source>
</evidence>
<comment type="function">
    <text evidence="9">Site-specific tyrosine recombinase, which acts by catalyzing the cutting and rejoining of the recombining DNA molecules. The XerC-XerD complex is essential to convert dimers of the bacterial chromosome into monomers to permit their segregation at cell division. It also contributes to the segregational stability of plasmids.</text>
</comment>
<evidence type="ECO:0000256" key="8">
    <source>
        <dbReference type="ARBA" id="ARBA00023306"/>
    </source>
</evidence>
<keyword evidence="2 9" id="KW-0963">Cytoplasm</keyword>
<dbReference type="GO" id="GO:0007059">
    <property type="term" value="P:chromosome segregation"/>
    <property type="evidence" value="ECO:0007669"/>
    <property type="project" value="UniProtKB-UniRule"/>
</dbReference>
<organism evidence="12 13">
    <name type="scientific">Roseibacillus ishigakijimensis</name>
    <dbReference type="NCBI Taxonomy" id="454146"/>
    <lineage>
        <taxon>Bacteria</taxon>
        <taxon>Pseudomonadati</taxon>
        <taxon>Verrucomicrobiota</taxon>
        <taxon>Verrucomicrobiia</taxon>
        <taxon>Verrucomicrobiales</taxon>
        <taxon>Verrucomicrobiaceae</taxon>
        <taxon>Roseibacillus</taxon>
    </lineage>
</organism>
<dbReference type="Pfam" id="PF00589">
    <property type="entry name" value="Phage_integrase"/>
    <property type="match status" value="1"/>
</dbReference>
<evidence type="ECO:0000259" key="11">
    <source>
        <dbReference type="PROSITE" id="PS51900"/>
    </source>
</evidence>
<dbReference type="AlphaFoldDB" id="A0A934RQK3"/>
<name>A0A934RQK3_9BACT</name>
<dbReference type="CDD" id="cd00798">
    <property type="entry name" value="INT_XerDC_C"/>
    <property type="match status" value="1"/>
</dbReference>
<evidence type="ECO:0000256" key="9">
    <source>
        <dbReference type="HAMAP-Rule" id="MF_01808"/>
    </source>
</evidence>
<dbReference type="PROSITE" id="PS51900">
    <property type="entry name" value="CB"/>
    <property type="match status" value="1"/>
</dbReference>
<dbReference type="GO" id="GO:0051301">
    <property type="term" value="P:cell division"/>
    <property type="evidence" value="ECO:0007669"/>
    <property type="project" value="UniProtKB-KW"/>
</dbReference>
<dbReference type="PANTHER" id="PTHR30349:SF77">
    <property type="entry name" value="TYROSINE RECOMBINASE XERC"/>
    <property type="match status" value="1"/>
</dbReference>
<dbReference type="SUPFAM" id="SSF56349">
    <property type="entry name" value="DNA breaking-rejoining enzymes"/>
    <property type="match status" value="1"/>
</dbReference>
<sequence>MPAAEQLEETFLEFLAIEKNASPHTQENYERSLRLFRESLGEDFPGWRELTADHFRAYLFELMKAETARATIRLRFAALRSFYKYLTYRQGLPKNPLAEVQLPKAEKKLPVTLSLQQVEHLLTLPLQLPLPRQAPAWLPYRDTAILELFYSTGLRLAELVSLQAEQMESTTTSLRVLGKGAKERLVPVGSYACRAVQQYRHQAGVHEGPLFLSKLRKRLSPRAVDQLLKKYLRQSEIPFDVTPHKLRHSFATHLLDSGADLRAVQSLLGHASLSTTQIYTAVSKTRLQEAYRAAHPRAK</sequence>
<evidence type="ECO:0000256" key="5">
    <source>
        <dbReference type="ARBA" id="ARBA00022908"/>
    </source>
</evidence>
<dbReference type="HAMAP" id="MF_01808">
    <property type="entry name" value="Recomb_XerC_XerD"/>
    <property type="match status" value="1"/>
</dbReference>
<dbReference type="EMBL" id="JAENIO010000002">
    <property type="protein sequence ID" value="MBK1832716.1"/>
    <property type="molecule type" value="Genomic_DNA"/>
</dbReference>
<comment type="caution">
    <text evidence="12">The sequence shown here is derived from an EMBL/GenBank/DDBJ whole genome shotgun (WGS) entry which is preliminary data.</text>
</comment>
<accession>A0A934RQK3</accession>
<keyword evidence="3 9" id="KW-0132">Cell division</keyword>
<evidence type="ECO:0000256" key="2">
    <source>
        <dbReference type="ARBA" id="ARBA00022490"/>
    </source>
</evidence>
<dbReference type="InterPro" id="IPR044068">
    <property type="entry name" value="CB"/>
</dbReference>
<feature type="active site" evidence="9">
    <location>
        <position position="244"/>
    </location>
</feature>
<evidence type="ECO:0000256" key="6">
    <source>
        <dbReference type="ARBA" id="ARBA00023125"/>
    </source>
</evidence>
<feature type="domain" description="Core-binding (CB)" evidence="11">
    <location>
        <begin position="2"/>
        <end position="87"/>
    </location>
</feature>
<gene>
    <name evidence="9" type="primary">xerC</name>
    <name evidence="12" type="ORF">JIN78_01470</name>
</gene>
<dbReference type="InterPro" id="IPR023009">
    <property type="entry name" value="Tyrosine_recombinase_XerC/XerD"/>
</dbReference>
<feature type="domain" description="Tyr recombinase" evidence="10">
    <location>
        <begin position="108"/>
        <end position="292"/>
    </location>
</feature>
<feature type="active site" evidence="9">
    <location>
        <position position="179"/>
    </location>
</feature>
<evidence type="ECO:0000256" key="7">
    <source>
        <dbReference type="ARBA" id="ARBA00023172"/>
    </source>
</evidence>
<keyword evidence="6 9" id="KW-0238">DNA-binding</keyword>
<reference evidence="12" key="1">
    <citation type="submission" date="2021-01" db="EMBL/GenBank/DDBJ databases">
        <title>Modified the classification status of verrucomicrobia.</title>
        <authorList>
            <person name="Feng X."/>
        </authorList>
    </citation>
    <scope>NUCLEOTIDE SEQUENCE</scope>
    <source>
        <strain evidence="12">KCTC 12986</strain>
    </source>
</reference>
<feature type="active site" evidence="9">
    <location>
        <position position="155"/>
    </location>
</feature>
<keyword evidence="4 9" id="KW-0159">Chromosome partition</keyword>
<dbReference type="Proteomes" id="UP000604083">
    <property type="component" value="Unassembled WGS sequence"/>
</dbReference>
<keyword evidence="5 9" id="KW-0229">DNA integration</keyword>
<dbReference type="GO" id="GO:0005737">
    <property type="term" value="C:cytoplasm"/>
    <property type="evidence" value="ECO:0007669"/>
    <property type="project" value="UniProtKB-SubCell"/>
</dbReference>
<feature type="active site" evidence="9">
    <location>
        <position position="247"/>
    </location>
</feature>
<evidence type="ECO:0000256" key="4">
    <source>
        <dbReference type="ARBA" id="ARBA00022829"/>
    </source>
</evidence>
<proteinExistence type="inferred from homology"/>
<comment type="subunit">
    <text evidence="9">Forms a cyclic heterotetrameric complex composed of two molecules of XerC and two molecules of XerD.</text>
</comment>
<dbReference type="InterPro" id="IPR010998">
    <property type="entry name" value="Integrase_recombinase_N"/>
</dbReference>
<feature type="active site" evidence="9">
    <location>
        <position position="270"/>
    </location>
</feature>
<dbReference type="PANTHER" id="PTHR30349">
    <property type="entry name" value="PHAGE INTEGRASE-RELATED"/>
    <property type="match status" value="1"/>
</dbReference>
<dbReference type="InterPro" id="IPR002104">
    <property type="entry name" value="Integrase_catalytic"/>
</dbReference>
<comment type="similarity">
    <text evidence="9">Belongs to the 'phage' integrase family. XerC subfamily.</text>
</comment>
<dbReference type="GO" id="GO:0003677">
    <property type="term" value="F:DNA binding"/>
    <property type="evidence" value="ECO:0007669"/>
    <property type="project" value="UniProtKB-UniRule"/>
</dbReference>
<dbReference type="Gene3D" id="1.10.150.130">
    <property type="match status" value="1"/>
</dbReference>
<dbReference type="RefSeq" id="WP_200390147.1">
    <property type="nucleotide sequence ID" value="NZ_JAENIO010000002.1"/>
</dbReference>
<evidence type="ECO:0000256" key="3">
    <source>
        <dbReference type="ARBA" id="ARBA00022618"/>
    </source>
</evidence>
<evidence type="ECO:0000313" key="12">
    <source>
        <dbReference type="EMBL" id="MBK1832716.1"/>
    </source>
</evidence>
<protein>
    <recommendedName>
        <fullName evidence="9">Tyrosine recombinase XerC</fullName>
    </recommendedName>
</protein>
<keyword evidence="7 9" id="KW-0233">DNA recombination</keyword>
<dbReference type="PROSITE" id="PS51898">
    <property type="entry name" value="TYR_RECOMBINASE"/>
    <property type="match status" value="1"/>
</dbReference>
<dbReference type="InterPro" id="IPR011010">
    <property type="entry name" value="DNA_brk_join_enz"/>
</dbReference>
<dbReference type="GO" id="GO:0006313">
    <property type="term" value="P:DNA transposition"/>
    <property type="evidence" value="ECO:0007669"/>
    <property type="project" value="UniProtKB-UniRule"/>
</dbReference>
<evidence type="ECO:0000256" key="1">
    <source>
        <dbReference type="ARBA" id="ARBA00004496"/>
    </source>
</evidence>
<dbReference type="InterPro" id="IPR004107">
    <property type="entry name" value="Integrase_SAM-like_N"/>
</dbReference>
<keyword evidence="8 9" id="KW-0131">Cell cycle</keyword>
<dbReference type="InterPro" id="IPR013762">
    <property type="entry name" value="Integrase-like_cat_sf"/>
</dbReference>
<keyword evidence="13" id="KW-1185">Reference proteome</keyword>
<feature type="active site" description="O-(3'-phospho-DNA)-tyrosine intermediate" evidence="9">
    <location>
        <position position="279"/>
    </location>
</feature>